<evidence type="ECO:0000259" key="1">
    <source>
        <dbReference type="PROSITE" id="PS51832"/>
    </source>
</evidence>
<gene>
    <name evidence="2" type="ORF">PQJ61_03155</name>
</gene>
<dbReference type="SUPFAM" id="SSF109604">
    <property type="entry name" value="HD-domain/PDEase-like"/>
    <property type="match status" value="1"/>
</dbReference>
<dbReference type="CDD" id="cd00077">
    <property type="entry name" value="HDc"/>
    <property type="match status" value="1"/>
</dbReference>
<evidence type="ECO:0000313" key="2">
    <source>
        <dbReference type="EMBL" id="MDC7225746.1"/>
    </source>
</evidence>
<organism evidence="2 3">
    <name type="scientific">Candidatus Thalassospirochaeta sargassi</name>
    <dbReference type="NCBI Taxonomy" id="3119039"/>
    <lineage>
        <taxon>Bacteria</taxon>
        <taxon>Pseudomonadati</taxon>
        <taxon>Spirochaetota</taxon>
        <taxon>Spirochaetia</taxon>
        <taxon>Spirochaetales</taxon>
        <taxon>Spirochaetaceae</taxon>
        <taxon>Candidatus Thalassospirochaeta</taxon>
    </lineage>
</organism>
<dbReference type="Proteomes" id="UP001221217">
    <property type="component" value="Unassembled WGS sequence"/>
</dbReference>
<sequence>MSTNRKWIPARKTHLHYYDDIPLYYRTPSGNISLYKPAGMSFTHESLERKYAIDEFFIHPENRLESIEAAQKGFNSSLRDQISNAELSDIKNSLTELVEETLSAPRAGGLTRVPMTVNQLVDGFSIKPAVIKNFAKISFNDYTTALHSVNVMALTIGYCYYVSLPEDQTRKLGLAALLHDVGKTEVPPYLLKATRRLSDDEFDQIKAHTTRGYEILKSYKEEEIVEIAGASMEHHEKLDGSGYPHGKTDISYFGRVLSIIDCYEAITNDDRPYRTALSPMNALELIKKDVDAGKLDKKIFRDFAYSLTNFKRK</sequence>
<dbReference type="PANTHER" id="PTHR43155:SF2">
    <property type="entry name" value="CYCLIC DI-GMP PHOSPHODIESTERASE PA4108"/>
    <property type="match status" value="1"/>
</dbReference>
<dbReference type="Pfam" id="PF13487">
    <property type="entry name" value="HD_5"/>
    <property type="match status" value="1"/>
</dbReference>
<name>A0AAJ1IE73_9SPIO</name>
<evidence type="ECO:0000313" key="3">
    <source>
        <dbReference type="Proteomes" id="UP001221217"/>
    </source>
</evidence>
<protein>
    <submittedName>
        <fullName evidence="2">HD domain-containing protein</fullName>
    </submittedName>
</protein>
<dbReference type="EMBL" id="JAQQAL010000009">
    <property type="protein sequence ID" value="MDC7225746.1"/>
    <property type="molecule type" value="Genomic_DNA"/>
</dbReference>
<comment type="caution">
    <text evidence="2">The sequence shown here is derived from an EMBL/GenBank/DDBJ whole genome shotgun (WGS) entry which is preliminary data.</text>
</comment>
<dbReference type="InterPro" id="IPR003607">
    <property type="entry name" value="HD/PDEase_dom"/>
</dbReference>
<dbReference type="Gene3D" id="1.10.3210.10">
    <property type="entry name" value="Hypothetical protein af1432"/>
    <property type="match status" value="1"/>
</dbReference>
<dbReference type="PROSITE" id="PS51832">
    <property type="entry name" value="HD_GYP"/>
    <property type="match status" value="1"/>
</dbReference>
<dbReference type="SMART" id="SM00471">
    <property type="entry name" value="HDc"/>
    <property type="match status" value="1"/>
</dbReference>
<feature type="domain" description="HD-GYP" evidence="1">
    <location>
        <begin position="122"/>
        <end position="313"/>
    </location>
</feature>
<proteinExistence type="predicted"/>
<dbReference type="InterPro" id="IPR037522">
    <property type="entry name" value="HD_GYP_dom"/>
</dbReference>
<dbReference type="PANTHER" id="PTHR43155">
    <property type="entry name" value="CYCLIC DI-GMP PHOSPHODIESTERASE PA4108-RELATED"/>
    <property type="match status" value="1"/>
</dbReference>
<reference evidence="2 3" key="1">
    <citation type="submission" date="2022-12" db="EMBL/GenBank/DDBJ databases">
        <title>Metagenome assembled genome from gulf of manar.</title>
        <authorList>
            <person name="Kohli P."/>
            <person name="Pk S."/>
            <person name="Venkata Ramana C."/>
            <person name="Sasikala C."/>
        </authorList>
    </citation>
    <scope>NUCLEOTIDE SEQUENCE [LARGE SCALE GENOMIC DNA]</scope>
    <source>
        <strain evidence="2">JB008</strain>
    </source>
</reference>
<dbReference type="AlphaFoldDB" id="A0AAJ1IE73"/>
<accession>A0AAJ1IE73</accession>